<protein>
    <submittedName>
        <fullName evidence="2">Putative ADP-ribose 1''-phosphate phosphatase</fullName>
    </submittedName>
</protein>
<reference evidence="2 3" key="1">
    <citation type="submission" date="2015-10" db="EMBL/GenBank/DDBJ databases">
        <title>Draft genomes sequences of Candida glabrata isolates 1A, 1B, 2A, 2B, 3A and 3B.</title>
        <authorList>
            <person name="Haavelsrud O.E."/>
            <person name="Gaustad P."/>
        </authorList>
    </citation>
    <scope>NUCLEOTIDE SEQUENCE [LARGE SCALE GENOMIC DNA]</scope>
    <source>
        <strain evidence="2">910700640</strain>
    </source>
</reference>
<dbReference type="InterPro" id="IPR002589">
    <property type="entry name" value="Macro_dom"/>
</dbReference>
<evidence type="ECO:0000259" key="1">
    <source>
        <dbReference type="PROSITE" id="PS51154"/>
    </source>
</evidence>
<comment type="caution">
    <text evidence="2">The sequence shown here is derived from an EMBL/GenBank/DDBJ whole genome shotgun (WGS) entry which is preliminary data.</text>
</comment>
<name>A0A0W0CN59_CANGB</name>
<dbReference type="PROSITE" id="PS51154">
    <property type="entry name" value="MACRO"/>
    <property type="match status" value="1"/>
</dbReference>
<organism evidence="2 3">
    <name type="scientific">Candida glabrata</name>
    <name type="common">Yeast</name>
    <name type="synonym">Torulopsis glabrata</name>
    <dbReference type="NCBI Taxonomy" id="5478"/>
    <lineage>
        <taxon>Eukaryota</taxon>
        <taxon>Fungi</taxon>
        <taxon>Dikarya</taxon>
        <taxon>Ascomycota</taxon>
        <taxon>Saccharomycotina</taxon>
        <taxon>Saccharomycetes</taxon>
        <taxon>Saccharomycetales</taxon>
        <taxon>Saccharomycetaceae</taxon>
        <taxon>Nakaseomyces</taxon>
    </lineage>
</organism>
<sequence>MTRNNTKRKSMNQIRIVICDTNEVVARKLHQYVPKKLTLSQQAVCTHHGPLESLINSMRTDKKKHPGNKYAIVSPGNSFGYLGGGFDLALFNYFGGKPFESWFRKELGNRYHTVGSATVIDLTRCPLNDINELRDGIQYIIHVPTVVAPTKPIYQESQKLKTGYEPVFNAMWNSVMHAPHDVDGLIIPGLCTGYAGVPPDISCKSMAFALSLYMLQDKISVELRNALIMYFLGYPFKPFILESCLEECQALGLNIHSLESFNVEEDDIQQLLPKF</sequence>
<dbReference type="Proteomes" id="UP000054886">
    <property type="component" value="Unassembled WGS sequence"/>
</dbReference>
<gene>
    <name evidence="2" type="ORF">AO440_002852</name>
</gene>
<dbReference type="VEuPathDB" id="FungiDB:GWK60_J01309"/>
<dbReference type="Gene3D" id="3.40.220.10">
    <property type="entry name" value="Leucine Aminopeptidase, subunit E, domain 1"/>
    <property type="match status" value="1"/>
</dbReference>
<accession>A0A0W0CN59</accession>
<dbReference type="OMA" id="YIIHCPT"/>
<dbReference type="VEuPathDB" id="FungiDB:GVI51_J01309"/>
<proteinExistence type="predicted"/>
<feature type="domain" description="Macro" evidence="1">
    <location>
        <begin position="31"/>
        <end position="231"/>
    </location>
</feature>
<evidence type="ECO:0000313" key="3">
    <source>
        <dbReference type="Proteomes" id="UP000054886"/>
    </source>
</evidence>
<evidence type="ECO:0000313" key="2">
    <source>
        <dbReference type="EMBL" id="KTA97544.1"/>
    </source>
</evidence>
<dbReference type="AlphaFoldDB" id="A0A0W0CN59"/>
<dbReference type="InterPro" id="IPR028071">
    <property type="entry name" value="Macro-like_dom"/>
</dbReference>
<dbReference type="EMBL" id="LLZZ01000159">
    <property type="protein sequence ID" value="KTA97544.1"/>
    <property type="molecule type" value="Genomic_DNA"/>
</dbReference>
<dbReference type="SMART" id="SM00506">
    <property type="entry name" value="A1pp"/>
    <property type="match status" value="1"/>
</dbReference>
<dbReference type="VEuPathDB" id="FungiDB:CAGL0J01397g"/>
<dbReference type="SUPFAM" id="SSF52949">
    <property type="entry name" value="Macro domain-like"/>
    <property type="match status" value="1"/>
</dbReference>
<dbReference type="Pfam" id="PF14519">
    <property type="entry name" value="Macro_2"/>
    <property type="match status" value="1"/>
</dbReference>
<dbReference type="InterPro" id="IPR043472">
    <property type="entry name" value="Macro_dom-like"/>
</dbReference>
<dbReference type="VEuPathDB" id="FungiDB:B1J91_J01397g"/>
<dbReference type="PhylomeDB" id="A0A0W0CN59"/>